<comment type="caution">
    <text evidence="10">The sequence shown here is derived from an EMBL/GenBank/DDBJ whole genome shotgun (WGS) entry which is preliminary data.</text>
</comment>
<dbReference type="PANTHER" id="PTHR22883">
    <property type="entry name" value="ZINC FINGER DHHC DOMAIN CONTAINING PROTEIN"/>
    <property type="match status" value="1"/>
</dbReference>
<name>A0ABP0Q6C9_9DINO</name>
<organism evidence="10 11">
    <name type="scientific">Durusdinium trenchii</name>
    <dbReference type="NCBI Taxonomy" id="1381693"/>
    <lineage>
        <taxon>Eukaryota</taxon>
        <taxon>Sar</taxon>
        <taxon>Alveolata</taxon>
        <taxon>Dinophyceae</taxon>
        <taxon>Suessiales</taxon>
        <taxon>Symbiodiniaceae</taxon>
        <taxon>Durusdinium</taxon>
    </lineage>
</organism>
<dbReference type="PROSITE" id="PS50216">
    <property type="entry name" value="DHHC"/>
    <property type="match status" value="1"/>
</dbReference>
<feature type="domain" description="Palmitoyltransferase DHHC" evidence="9">
    <location>
        <begin position="110"/>
        <end position="220"/>
    </location>
</feature>
<dbReference type="InterPro" id="IPR001594">
    <property type="entry name" value="Palmitoyltrfase_DHHC"/>
</dbReference>
<comment type="domain">
    <text evidence="7">The DHHC domain is required for palmitoyltransferase activity.</text>
</comment>
<dbReference type="EMBL" id="CAXAMM010039117">
    <property type="protein sequence ID" value="CAK9083788.1"/>
    <property type="molecule type" value="Genomic_DNA"/>
</dbReference>
<evidence type="ECO:0000256" key="8">
    <source>
        <dbReference type="SAM" id="MobiDB-lite"/>
    </source>
</evidence>
<feature type="transmembrane region" description="Helical" evidence="7">
    <location>
        <begin position="188"/>
        <end position="210"/>
    </location>
</feature>
<evidence type="ECO:0000259" key="9">
    <source>
        <dbReference type="Pfam" id="PF01529"/>
    </source>
</evidence>
<gene>
    <name evidence="10" type="ORF">SCF082_LOCUS39758</name>
</gene>
<keyword evidence="3 7" id="KW-0812">Transmembrane</keyword>
<comment type="subcellular location">
    <subcellularLocation>
        <location evidence="1">Membrane</location>
        <topology evidence="1">Multi-pass membrane protein</topology>
    </subcellularLocation>
</comment>
<feature type="compositionally biased region" description="Basic residues" evidence="8">
    <location>
        <begin position="307"/>
        <end position="316"/>
    </location>
</feature>
<dbReference type="Proteomes" id="UP001642464">
    <property type="component" value="Unassembled WGS sequence"/>
</dbReference>
<keyword evidence="2 7" id="KW-0808">Transferase</keyword>
<feature type="compositionally biased region" description="Acidic residues" evidence="8">
    <location>
        <begin position="264"/>
        <end position="303"/>
    </location>
</feature>
<evidence type="ECO:0000313" key="11">
    <source>
        <dbReference type="Proteomes" id="UP001642464"/>
    </source>
</evidence>
<evidence type="ECO:0000256" key="4">
    <source>
        <dbReference type="ARBA" id="ARBA00022989"/>
    </source>
</evidence>
<keyword evidence="5 7" id="KW-0472">Membrane</keyword>
<feature type="transmembrane region" description="Helical" evidence="7">
    <location>
        <begin position="148"/>
        <end position="168"/>
    </location>
</feature>
<comment type="similarity">
    <text evidence="7">Belongs to the DHHC palmitoyltransferase family.</text>
</comment>
<protein>
    <recommendedName>
        <fullName evidence="7">Palmitoyltransferase</fullName>
        <ecNumber evidence="7">2.3.1.225</ecNumber>
    </recommendedName>
</protein>
<dbReference type="Pfam" id="PF01529">
    <property type="entry name" value="DHHC"/>
    <property type="match status" value="1"/>
</dbReference>
<evidence type="ECO:0000256" key="3">
    <source>
        <dbReference type="ARBA" id="ARBA00022692"/>
    </source>
</evidence>
<reference evidence="10 11" key="1">
    <citation type="submission" date="2024-02" db="EMBL/GenBank/DDBJ databases">
        <authorList>
            <person name="Chen Y."/>
            <person name="Shah S."/>
            <person name="Dougan E. K."/>
            <person name="Thang M."/>
            <person name="Chan C."/>
        </authorList>
    </citation>
    <scope>NUCLEOTIDE SEQUENCE [LARGE SCALE GENOMIC DNA]</scope>
</reference>
<accession>A0ABP0Q6C9</accession>
<evidence type="ECO:0000256" key="5">
    <source>
        <dbReference type="ARBA" id="ARBA00023136"/>
    </source>
</evidence>
<keyword evidence="6 7" id="KW-0012">Acyltransferase</keyword>
<sequence>MAPHTSWNVEFFLDYAVAHVVNWLSGPPLVHEEPRLLQVFRNRPLVDSSPLLLCAASMGTVGSSFCLLHPPVMSLPSVVFFTSSALAALSWERTVTTDPGEVPLPVDWQEQLKPKRVHFCKVLKRNVVRMDHYCFFVANCIGLKNHKYFYLFVLYSAIAASVDVFASMHAMPLQGSHVFSLMLRGPGVAFSSTLATTLWSFWGFHTYLLCKNKTTLEFVKGFTETYDIGLMPNLTEVLGKRRLCWLLPFTGTDSNGLEWGFIEEEETDDKPEEEEMALEPEQEDGDEEEQDVDEGKQEEDEEQDFGRRRHRSGRTR</sequence>
<evidence type="ECO:0000256" key="7">
    <source>
        <dbReference type="RuleBase" id="RU079119"/>
    </source>
</evidence>
<keyword evidence="11" id="KW-1185">Reference proteome</keyword>
<evidence type="ECO:0000256" key="1">
    <source>
        <dbReference type="ARBA" id="ARBA00004141"/>
    </source>
</evidence>
<feature type="region of interest" description="Disordered" evidence="8">
    <location>
        <begin position="264"/>
        <end position="316"/>
    </location>
</feature>
<dbReference type="EC" id="2.3.1.225" evidence="7"/>
<dbReference type="InterPro" id="IPR039859">
    <property type="entry name" value="PFA4/ZDH16/20/ERF2-like"/>
</dbReference>
<comment type="catalytic activity">
    <reaction evidence="7">
        <text>L-cysteinyl-[protein] + hexadecanoyl-CoA = S-hexadecanoyl-L-cysteinyl-[protein] + CoA</text>
        <dbReference type="Rhea" id="RHEA:36683"/>
        <dbReference type="Rhea" id="RHEA-COMP:10131"/>
        <dbReference type="Rhea" id="RHEA-COMP:11032"/>
        <dbReference type="ChEBI" id="CHEBI:29950"/>
        <dbReference type="ChEBI" id="CHEBI:57287"/>
        <dbReference type="ChEBI" id="CHEBI:57379"/>
        <dbReference type="ChEBI" id="CHEBI:74151"/>
        <dbReference type="EC" id="2.3.1.225"/>
    </reaction>
</comment>
<proteinExistence type="inferred from homology"/>
<evidence type="ECO:0000256" key="2">
    <source>
        <dbReference type="ARBA" id="ARBA00022679"/>
    </source>
</evidence>
<evidence type="ECO:0000256" key="6">
    <source>
        <dbReference type="ARBA" id="ARBA00023315"/>
    </source>
</evidence>
<keyword evidence="4 7" id="KW-1133">Transmembrane helix</keyword>
<evidence type="ECO:0000313" key="10">
    <source>
        <dbReference type="EMBL" id="CAK9083788.1"/>
    </source>
</evidence>